<dbReference type="HOGENOM" id="CLU_139795_1_0_6"/>
<name>D4E7P8_SEROD</name>
<dbReference type="SUPFAM" id="SSF54857">
    <property type="entry name" value="DNA damage-inducible protein DinI"/>
    <property type="match status" value="1"/>
</dbReference>
<dbReference type="Proteomes" id="UP000005723">
    <property type="component" value="Unassembled WGS sequence"/>
</dbReference>
<dbReference type="InterPro" id="IPR036687">
    <property type="entry name" value="DinI-like_sf"/>
</dbReference>
<organism evidence="1 2">
    <name type="scientific">Serratia odorifera DSM 4582</name>
    <dbReference type="NCBI Taxonomy" id="667129"/>
    <lineage>
        <taxon>Bacteria</taxon>
        <taxon>Pseudomonadati</taxon>
        <taxon>Pseudomonadota</taxon>
        <taxon>Gammaproteobacteria</taxon>
        <taxon>Enterobacterales</taxon>
        <taxon>Yersiniaceae</taxon>
        <taxon>Serratia</taxon>
    </lineage>
</organism>
<evidence type="ECO:0000313" key="1">
    <source>
        <dbReference type="EMBL" id="EFE94103.1"/>
    </source>
</evidence>
<dbReference type="PANTHER" id="PTHR36572">
    <property type="entry name" value="DNA DAMAGE-INDUCIBLE PROTEIN I-RELATED"/>
    <property type="match status" value="1"/>
</dbReference>
<evidence type="ECO:0000313" key="2">
    <source>
        <dbReference type="Proteomes" id="UP000005723"/>
    </source>
</evidence>
<dbReference type="STRING" id="667129.HMPREF0758_4198"/>
<proteinExistence type="predicted"/>
<protein>
    <submittedName>
        <fullName evidence="1">DinI-like family protein</fullName>
    </submittedName>
</protein>
<dbReference type="GO" id="GO:0009432">
    <property type="term" value="P:SOS response"/>
    <property type="evidence" value="ECO:0007669"/>
    <property type="project" value="TreeGrafter"/>
</dbReference>
<dbReference type="AlphaFoldDB" id="D4E7P8"/>
<sequence>MTSGAMMRVEVTIDKTRPLPPGAIEALSGELGKRLNRQFPDAVVQVRYAGANGLSVLGGVKTDKDLIAEILQETWESADDWFTAE</sequence>
<reference evidence="1 2" key="1">
    <citation type="submission" date="2010-01" db="EMBL/GenBank/DDBJ databases">
        <authorList>
            <person name="Muzny D."/>
            <person name="Qin X."/>
            <person name="Deng J."/>
            <person name="Jiang H."/>
            <person name="Liu Y."/>
            <person name="Qu J."/>
            <person name="Song X.-Z."/>
            <person name="Zhang L."/>
            <person name="Thornton R."/>
            <person name="Coyle M."/>
            <person name="Francisco L."/>
            <person name="Jackson L."/>
            <person name="Javaid M."/>
            <person name="Korchina V."/>
            <person name="Kovar C."/>
            <person name="Mata R."/>
            <person name="Mathew T."/>
            <person name="Ngo R."/>
            <person name="Nguyen L."/>
            <person name="Nguyen N."/>
            <person name="Okwuonu G."/>
            <person name="Ongeri F."/>
            <person name="Pham C."/>
            <person name="Simmons D."/>
            <person name="Wilczek-Boney K."/>
            <person name="Hale W."/>
            <person name="Jakkamsetti A."/>
            <person name="Pham P."/>
            <person name="Ruth R."/>
            <person name="San Lucas F."/>
            <person name="Warren J."/>
            <person name="Zhang J."/>
            <person name="Zhao Z."/>
            <person name="Zhou C."/>
            <person name="Zhu D."/>
            <person name="Lee S."/>
            <person name="Bess C."/>
            <person name="Blankenburg K."/>
            <person name="Forbes L."/>
            <person name="Fu Q."/>
            <person name="Gubbala S."/>
            <person name="Hirani K."/>
            <person name="Jayaseelan J.C."/>
            <person name="Lara F."/>
            <person name="Munidasa M."/>
            <person name="Palculict T."/>
            <person name="Patil S."/>
            <person name="Pu L.-L."/>
            <person name="Saada N."/>
            <person name="Tang L."/>
            <person name="Weissenberger G."/>
            <person name="Zhu Y."/>
            <person name="Hemphill L."/>
            <person name="Shang Y."/>
            <person name="Youmans B."/>
            <person name="Ayvaz T."/>
            <person name="Ross M."/>
            <person name="Santibanez J."/>
            <person name="Aqrawi P."/>
            <person name="Gross S."/>
            <person name="Joshi V."/>
            <person name="Fowler G."/>
            <person name="Nazareth L."/>
            <person name="Reid J."/>
            <person name="Worley K."/>
            <person name="Petrosino J."/>
            <person name="Highlander S."/>
            <person name="Gibbs R."/>
        </authorList>
    </citation>
    <scope>NUCLEOTIDE SEQUENCE [LARGE SCALE GENOMIC DNA]</scope>
    <source>
        <strain evidence="1 2">DSM 4582</strain>
    </source>
</reference>
<keyword evidence="2" id="KW-1185">Reference proteome</keyword>
<comment type="caution">
    <text evidence="1">The sequence shown here is derived from an EMBL/GenBank/DDBJ whole genome shotgun (WGS) entry which is preliminary data.</text>
</comment>
<dbReference type="Gene3D" id="3.30.910.10">
    <property type="entry name" value="DinI-like"/>
    <property type="match status" value="1"/>
</dbReference>
<accession>D4E7P8</accession>
<dbReference type="Pfam" id="PF06183">
    <property type="entry name" value="DinI"/>
    <property type="match status" value="1"/>
</dbReference>
<gene>
    <name evidence="1" type="primary">dinI2</name>
    <name evidence="1" type="ORF">HMPREF0758_4198</name>
</gene>
<dbReference type="EMBL" id="ADBY01000056">
    <property type="protein sequence ID" value="EFE94103.1"/>
    <property type="molecule type" value="Genomic_DNA"/>
</dbReference>
<dbReference type="NCBIfam" id="NF007893">
    <property type="entry name" value="PRK10597.1"/>
    <property type="match status" value="1"/>
</dbReference>
<dbReference type="InterPro" id="IPR010391">
    <property type="entry name" value="DNA_damage-inducible_DinI-like"/>
</dbReference>
<dbReference type="PANTHER" id="PTHR36572:SF2">
    <property type="entry name" value="DNA DAMAGE-INDUCIBLE PROTEIN I"/>
    <property type="match status" value="1"/>
</dbReference>